<feature type="region of interest" description="Disordered" evidence="8">
    <location>
        <begin position="133"/>
        <end position="170"/>
    </location>
</feature>
<feature type="region of interest" description="Disordered" evidence="8">
    <location>
        <begin position="377"/>
        <end position="423"/>
    </location>
</feature>
<feature type="region of interest" description="Disordered" evidence="8">
    <location>
        <begin position="773"/>
        <end position="808"/>
    </location>
</feature>
<keyword evidence="1" id="KW-0723">Serine/threonine-protein kinase</keyword>
<feature type="domain" description="Protein kinase" evidence="9">
    <location>
        <begin position="502"/>
        <end position="779"/>
    </location>
</feature>
<protein>
    <submittedName>
        <fullName evidence="11">Protein kinase domain-containing protein</fullName>
    </submittedName>
</protein>
<proteinExistence type="predicted"/>
<keyword evidence="7" id="KW-0175">Coiled coil</keyword>
<dbReference type="FunFam" id="1.10.510.10:FF:000698">
    <property type="entry name" value="Serine/threonine-protein kinase tousled-like 1"/>
    <property type="match status" value="1"/>
</dbReference>
<feature type="compositionally biased region" description="Basic and acidic residues" evidence="8">
    <location>
        <begin position="799"/>
        <end position="808"/>
    </location>
</feature>
<dbReference type="GO" id="GO:0007059">
    <property type="term" value="P:chromosome segregation"/>
    <property type="evidence" value="ECO:0007669"/>
    <property type="project" value="TreeGrafter"/>
</dbReference>
<feature type="compositionally biased region" description="Polar residues" evidence="8">
    <location>
        <begin position="153"/>
        <end position="164"/>
    </location>
</feature>
<keyword evidence="5 6" id="KW-0067">ATP-binding</keyword>
<dbReference type="GO" id="GO:0035556">
    <property type="term" value="P:intracellular signal transduction"/>
    <property type="evidence" value="ECO:0007669"/>
    <property type="project" value="TreeGrafter"/>
</dbReference>
<keyword evidence="2" id="KW-0808">Transferase</keyword>
<dbReference type="GO" id="GO:0005634">
    <property type="term" value="C:nucleus"/>
    <property type="evidence" value="ECO:0007669"/>
    <property type="project" value="TreeGrafter"/>
</dbReference>
<dbReference type="SUPFAM" id="SSF56112">
    <property type="entry name" value="Protein kinase-like (PK-like)"/>
    <property type="match status" value="1"/>
</dbReference>
<dbReference type="InterPro" id="IPR008271">
    <property type="entry name" value="Ser/Thr_kinase_AS"/>
</dbReference>
<dbReference type="InterPro" id="IPR011009">
    <property type="entry name" value="Kinase-like_dom_sf"/>
</dbReference>
<dbReference type="AlphaFoldDB" id="A0A0N5CG20"/>
<organism evidence="10 11">
    <name type="scientific">Strongyloides papillosus</name>
    <name type="common">Intestinal threadworm</name>
    <dbReference type="NCBI Taxonomy" id="174720"/>
    <lineage>
        <taxon>Eukaryota</taxon>
        <taxon>Metazoa</taxon>
        <taxon>Ecdysozoa</taxon>
        <taxon>Nematoda</taxon>
        <taxon>Chromadorea</taxon>
        <taxon>Rhabditida</taxon>
        <taxon>Tylenchina</taxon>
        <taxon>Panagrolaimomorpha</taxon>
        <taxon>Strongyloidoidea</taxon>
        <taxon>Strongyloididae</taxon>
        <taxon>Strongyloides</taxon>
    </lineage>
</organism>
<dbReference type="InterPro" id="IPR000719">
    <property type="entry name" value="Prot_kinase_dom"/>
</dbReference>
<evidence type="ECO:0000256" key="3">
    <source>
        <dbReference type="ARBA" id="ARBA00022741"/>
    </source>
</evidence>
<dbReference type="PANTHER" id="PTHR22974:SF23">
    <property type="entry name" value="TOUSLED-LIKE KINASE, ISOFORM G"/>
    <property type="match status" value="1"/>
</dbReference>
<dbReference type="PROSITE" id="PS00107">
    <property type="entry name" value="PROTEIN_KINASE_ATP"/>
    <property type="match status" value="1"/>
</dbReference>
<evidence type="ECO:0000256" key="4">
    <source>
        <dbReference type="ARBA" id="ARBA00022777"/>
    </source>
</evidence>
<dbReference type="SMART" id="SM00220">
    <property type="entry name" value="S_TKc"/>
    <property type="match status" value="1"/>
</dbReference>
<feature type="compositionally biased region" description="Low complexity" evidence="8">
    <location>
        <begin position="243"/>
        <end position="257"/>
    </location>
</feature>
<dbReference type="GO" id="GO:0005524">
    <property type="term" value="F:ATP binding"/>
    <property type="evidence" value="ECO:0007669"/>
    <property type="project" value="UniProtKB-UniRule"/>
</dbReference>
<feature type="coiled-coil region" evidence="7">
    <location>
        <begin position="279"/>
        <end position="313"/>
    </location>
</feature>
<feature type="compositionally biased region" description="Polar residues" evidence="8">
    <location>
        <begin position="404"/>
        <end position="413"/>
    </location>
</feature>
<dbReference type="CDD" id="cd13990">
    <property type="entry name" value="STKc_TLK"/>
    <property type="match status" value="1"/>
</dbReference>
<dbReference type="Gene3D" id="1.10.510.10">
    <property type="entry name" value="Transferase(Phosphotransferase) domain 1"/>
    <property type="match status" value="1"/>
</dbReference>
<dbReference type="PANTHER" id="PTHR22974">
    <property type="entry name" value="MIXED LINEAGE PROTEIN KINASE"/>
    <property type="match status" value="1"/>
</dbReference>
<keyword evidence="3 6" id="KW-0547">Nucleotide-binding</keyword>
<feature type="region of interest" description="Disordered" evidence="8">
    <location>
        <begin position="243"/>
        <end position="265"/>
    </location>
</feature>
<feature type="coiled-coil region" evidence="7">
    <location>
        <begin position="453"/>
        <end position="487"/>
    </location>
</feature>
<dbReference type="PROSITE" id="PS00108">
    <property type="entry name" value="PROTEIN_KINASE_ST"/>
    <property type="match status" value="1"/>
</dbReference>
<dbReference type="Pfam" id="PF00069">
    <property type="entry name" value="Pkinase"/>
    <property type="match status" value="1"/>
</dbReference>
<dbReference type="GO" id="GO:0004674">
    <property type="term" value="F:protein serine/threonine kinase activity"/>
    <property type="evidence" value="ECO:0007669"/>
    <property type="project" value="UniProtKB-KW"/>
</dbReference>
<feature type="region of interest" description="Disordered" evidence="8">
    <location>
        <begin position="61"/>
        <end position="81"/>
    </location>
</feature>
<dbReference type="WBParaSite" id="SPAL_0001679900.1">
    <property type="protein sequence ID" value="SPAL_0001679900.1"/>
    <property type="gene ID" value="SPAL_0001679900"/>
</dbReference>
<evidence type="ECO:0000259" key="9">
    <source>
        <dbReference type="PROSITE" id="PS50011"/>
    </source>
</evidence>
<dbReference type="PROSITE" id="PS50011">
    <property type="entry name" value="PROTEIN_KINASE_DOM"/>
    <property type="match status" value="1"/>
</dbReference>
<evidence type="ECO:0000313" key="11">
    <source>
        <dbReference type="WBParaSite" id="SPAL_0001679900.1"/>
    </source>
</evidence>
<evidence type="ECO:0000256" key="6">
    <source>
        <dbReference type="PROSITE-ProRule" id="PRU10141"/>
    </source>
</evidence>
<sequence length="808" mass="93061">MFGFCRAASRFGMMADTADHAPPQFDYEERFSDQLEMKKFNTGPRADKSLPKPVAVVGVGNHHHHQYHAPPNIRQPTTDDYGMYSSGRQYHQSENHPFITPSYDGSNLSAQESYSDRELEPVDRLAPKIHPIVTTTATTPGDKKPRKRKRNTEGSISMTSTTKGTGIESKKITEFIKQSPKRYGGSYSNGDNSSSNDLINGICMSPNSGGLNNVVQTFTTVNNSSNPSSVINVQRLTPNHLTNNYSSSDSNLSPPTSKIRVDSDTQTDHFDTEAIRVDNDKKNRYIEDLLKKTEELKNKLNKEKSKNESSRATLKTLLIENTIKERKLKKTKVMEECLRIGQFKPMRHGEQFKDVWQDGWAFEDIQKKMERINNEKNEINAASNNLKKRKPTNARESKRPQINIGESFTATNPSSSSSSQAYTMDDGFVKPEVPKYLTVEEYYEQDEILRLRREHLKKEEADVQMEKDRLERERNLHIRELKRVQYEENSRFKTYEELNNRYLCLSLLGKGGFSEVWRAFDLEENRYVACKIHHVNKDWKEDKKANYVKHAVREKDIHKSLDHPRIVRLFDLFTIDNHCFCTVLEYCDGNDLDFYLKQHKQIPEKEARSIMMQIVSALKYLSERKPPVIHYDLKPANILLKSGTTSGEIKITDFGLSKIMENADDSDNIELTSQGAGTYWYLPPETFVMSHTPVKISSKVDVWSVGVIFYQCLYGRRPFGHELTQQRILEENTILKATEVVFPPKPQITSAAQDFIKRCLQYRKEERADVQELSRHELFRPRGQKNQPPSSPLARASHNKSDYTDQEI</sequence>
<reference evidence="11" key="1">
    <citation type="submission" date="2017-02" db="UniProtKB">
        <authorList>
            <consortium name="WormBaseParasite"/>
        </authorList>
    </citation>
    <scope>IDENTIFICATION</scope>
</reference>
<evidence type="ECO:0000256" key="1">
    <source>
        <dbReference type="ARBA" id="ARBA00022527"/>
    </source>
</evidence>
<evidence type="ECO:0000256" key="7">
    <source>
        <dbReference type="SAM" id="Coils"/>
    </source>
</evidence>
<name>A0A0N5CG20_STREA</name>
<dbReference type="Proteomes" id="UP000046392">
    <property type="component" value="Unplaced"/>
</dbReference>
<keyword evidence="4" id="KW-0418">Kinase</keyword>
<feature type="binding site" evidence="6">
    <location>
        <position position="531"/>
    </location>
    <ligand>
        <name>ATP</name>
        <dbReference type="ChEBI" id="CHEBI:30616"/>
    </ligand>
</feature>
<dbReference type="InterPro" id="IPR017441">
    <property type="entry name" value="Protein_kinase_ATP_BS"/>
</dbReference>
<evidence type="ECO:0000256" key="5">
    <source>
        <dbReference type="ARBA" id="ARBA00022840"/>
    </source>
</evidence>
<evidence type="ECO:0000256" key="2">
    <source>
        <dbReference type="ARBA" id="ARBA00022679"/>
    </source>
</evidence>
<keyword evidence="10" id="KW-1185">Reference proteome</keyword>
<evidence type="ECO:0000256" key="8">
    <source>
        <dbReference type="SAM" id="MobiDB-lite"/>
    </source>
</evidence>
<accession>A0A0N5CG20</accession>
<evidence type="ECO:0000313" key="10">
    <source>
        <dbReference type="Proteomes" id="UP000046392"/>
    </source>
</evidence>
<dbReference type="STRING" id="174720.A0A0N5CG20"/>